<dbReference type="AlphaFoldDB" id="A0A0E3QIX5"/>
<protein>
    <submittedName>
        <fullName evidence="1">Uncharacterized protein</fullName>
    </submittedName>
</protein>
<evidence type="ECO:0000313" key="2">
    <source>
        <dbReference type="Proteomes" id="UP000033038"/>
    </source>
</evidence>
<dbReference type="Proteomes" id="UP000033038">
    <property type="component" value="Chromosome"/>
</dbReference>
<gene>
    <name evidence="1" type="ORF">MSBRW_0600</name>
</gene>
<organism evidence="1 2">
    <name type="scientific">Methanosarcina barkeri str. Wiesmoor</name>
    <dbReference type="NCBI Taxonomy" id="1434109"/>
    <lineage>
        <taxon>Archaea</taxon>
        <taxon>Methanobacteriati</taxon>
        <taxon>Methanobacteriota</taxon>
        <taxon>Stenosarchaea group</taxon>
        <taxon>Methanomicrobia</taxon>
        <taxon>Methanosarcinales</taxon>
        <taxon>Methanosarcinaceae</taxon>
        <taxon>Methanosarcina</taxon>
    </lineage>
</organism>
<reference evidence="1 2" key="1">
    <citation type="submission" date="2014-07" db="EMBL/GenBank/DDBJ databases">
        <title>Methanogenic archaea and the global carbon cycle.</title>
        <authorList>
            <person name="Henriksen J.R."/>
            <person name="Luke J."/>
            <person name="Reinhart S."/>
            <person name="Benedict M.N."/>
            <person name="Youngblut N.D."/>
            <person name="Metcalf M.E."/>
            <person name="Whitaker R.J."/>
            <person name="Metcalf W.W."/>
        </authorList>
    </citation>
    <scope>NUCLEOTIDE SEQUENCE [LARGE SCALE GENOMIC DNA]</scope>
    <source>
        <strain evidence="1 2">Wiesmoor</strain>
    </source>
</reference>
<dbReference type="RefSeq" id="WP_011305435.1">
    <property type="nucleotide sequence ID" value="NZ_CP009526.1"/>
</dbReference>
<name>A0A0E3QIX5_METBA</name>
<dbReference type="PATRIC" id="fig|1434109.4.peg.732"/>
<dbReference type="HOGENOM" id="CLU_123165_0_0_2"/>
<dbReference type="GeneID" id="24822024"/>
<evidence type="ECO:0000313" key="1">
    <source>
        <dbReference type="EMBL" id="AKB49853.1"/>
    </source>
</evidence>
<sequence>MKTHRISTTISQRHWELLKKYAEKFETQQKALELALENLDNSSRQIPELTLEEKYWMRLKRARSLVIIEKTTFKMLIENADIELLSELFIRNKIIEYTIELYFQKSLEECNLKEIINGLVVNLKITNWVDTIDYKDCNSYYKLIITHDFGFTFAKLLSIWIDNMFKNHGIKVESIVSVKTIFIKILKTD</sequence>
<dbReference type="EMBL" id="CP009526">
    <property type="protein sequence ID" value="AKB49853.1"/>
    <property type="molecule type" value="Genomic_DNA"/>
</dbReference>
<accession>A0A0E3QIX5</accession>
<dbReference type="KEGG" id="mbw:MSBRW_0600"/>
<proteinExistence type="predicted"/>